<dbReference type="GO" id="GO:0042274">
    <property type="term" value="P:ribosomal small subunit biogenesis"/>
    <property type="evidence" value="ECO:0007669"/>
    <property type="project" value="TreeGrafter"/>
</dbReference>
<organism evidence="6">
    <name type="scientific">Rhodosorus marinus</name>
    <dbReference type="NCBI Taxonomy" id="101924"/>
    <lineage>
        <taxon>Eukaryota</taxon>
        <taxon>Rhodophyta</taxon>
        <taxon>Stylonematophyceae</taxon>
        <taxon>Stylonematales</taxon>
        <taxon>Stylonemataceae</taxon>
        <taxon>Rhodosorus</taxon>
    </lineage>
</organism>
<feature type="compositionally biased region" description="Basic and acidic residues" evidence="4">
    <location>
        <begin position="39"/>
        <end position="55"/>
    </location>
</feature>
<evidence type="ECO:0000256" key="4">
    <source>
        <dbReference type="SAM" id="MobiDB-lite"/>
    </source>
</evidence>
<reference evidence="6" key="1">
    <citation type="submission" date="2021-01" db="EMBL/GenBank/DDBJ databases">
        <authorList>
            <person name="Corre E."/>
            <person name="Pelletier E."/>
            <person name="Niang G."/>
            <person name="Scheremetjew M."/>
            <person name="Finn R."/>
            <person name="Kale V."/>
            <person name="Holt S."/>
            <person name="Cochrane G."/>
            <person name="Meng A."/>
            <person name="Brown T."/>
            <person name="Cohen L."/>
        </authorList>
    </citation>
    <scope>NUCLEOTIDE SEQUENCE</scope>
    <source>
        <strain evidence="6">CCMP 769</strain>
    </source>
</reference>
<comment type="subcellular location">
    <subcellularLocation>
        <location evidence="1">Nucleus</location>
    </subcellularLocation>
</comment>
<dbReference type="EMBL" id="HBHW01018089">
    <property type="protein sequence ID" value="CAE0045953.1"/>
    <property type="molecule type" value="Transcribed_RNA"/>
</dbReference>
<keyword evidence="3" id="KW-0539">Nucleus</keyword>
<accession>A0A7S3ECY0</accession>
<comment type="similarity">
    <text evidence="2">Belongs to the SURF6 family.</text>
</comment>
<gene>
    <name evidence="6" type="ORF">RMAR00112_LOCUS13929</name>
</gene>
<dbReference type="PANTHER" id="PTHR14369">
    <property type="entry name" value="SURFEIT LOCUS PROTEIN 6"/>
    <property type="match status" value="1"/>
</dbReference>
<name>A0A7S3ECY0_9RHOD</name>
<feature type="compositionally biased region" description="Basic and acidic residues" evidence="4">
    <location>
        <begin position="98"/>
        <end position="115"/>
    </location>
</feature>
<feature type="compositionally biased region" description="Basic and acidic residues" evidence="4">
    <location>
        <begin position="1"/>
        <end position="27"/>
    </location>
</feature>
<dbReference type="GO" id="GO:0003677">
    <property type="term" value="F:DNA binding"/>
    <property type="evidence" value="ECO:0007669"/>
    <property type="project" value="TreeGrafter"/>
</dbReference>
<protein>
    <recommendedName>
        <fullName evidence="5">Ribosomal RNA-processing protein 14/surfeit locus protein 6 C-terminal domain-containing protein</fullName>
    </recommendedName>
</protein>
<dbReference type="GO" id="GO:0005730">
    <property type="term" value="C:nucleolus"/>
    <property type="evidence" value="ECO:0007669"/>
    <property type="project" value="TreeGrafter"/>
</dbReference>
<feature type="domain" description="Ribosomal RNA-processing protein 14/surfeit locus protein 6 C-terminal" evidence="5">
    <location>
        <begin position="9"/>
        <end position="187"/>
    </location>
</feature>
<evidence type="ECO:0000259" key="5">
    <source>
        <dbReference type="Pfam" id="PF04935"/>
    </source>
</evidence>
<dbReference type="PANTHER" id="PTHR14369:SF0">
    <property type="entry name" value="SURFEIT LOCUS PROTEIN 6"/>
    <property type="match status" value="1"/>
</dbReference>
<dbReference type="GO" id="GO:0003723">
    <property type="term" value="F:RNA binding"/>
    <property type="evidence" value="ECO:0007669"/>
    <property type="project" value="TreeGrafter"/>
</dbReference>
<feature type="compositionally biased region" description="Basic and acidic residues" evidence="4">
    <location>
        <begin position="140"/>
        <end position="169"/>
    </location>
</feature>
<dbReference type="InterPro" id="IPR029190">
    <property type="entry name" value="Rrp14/SURF6_C"/>
</dbReference>
<evidence type="ECO:0000256" key="3">
    <source>
        <dbReference type="ARBA" id="ARBA00023242"/>
    </source>
</evidence>
<feature type="compositionally biased region" description="Basic residues" evidence="4">
    <location>
        <begin position="180"/>
        <end position="198"/>
    </location>
</feature>
<sequence>MRKERKADDEDAIKRREFKRQRNEKKNEKKRKNPTADDSDMKKTSEKKPRLEKESSAGTGEPEAIQKPAPEDISFALEAGLETGGKKSRVHIRKRDRLTHALEKAEKQQGDKSFEMEKMIKRAQGEKVLDDTKLLKKSLKSMEQKKLRSKKKWDQRIKQQKKNTADAQKKRQANIDARKAAKASKSKAKQKNRKMLGV</sequence>
<dbReference type="GO" id="GO:0042273">
    <property type="term" value="P:ribosomal large subunit biogenesis"/>
    <property type="evidence" value="ECO:0007669"/>
    <property type="project" value="TreeGrafter"/>
</dbReference>
<evidence type="ECO:0000256" key="2">
    <source>
        <dbReference type="ARBA" id="ARBA00005904"/>
    </source>
</evidence>
<feature type="region of interest" description="Disordered" evidence="4">
    <location>
        <begin position="1"/>
        <end position="115"/>
    </location>
</feature>
<dbReference type="InterPro" id="IPR007019">
    <property type="entry name" value="SURF6"/>
</dbReference>
<evidence type="ECO:0000313" key="6">
    <source>
        <dbReference type="EMBL" id="CAE0045953.1"/>
    </source>
</evidence>
<dbReference type="AlphaFoldDB" id="A0A7S3ECY0"/>
<proteinExistence type="inferred from homology"/>
<dbReference type="Pfam" id="PF04935">
    <property type="entry name" value="SURF6"/>
    <property type="match status" value="1"/>
</dbReference>
<evidence type="ECO:0000256" key="1">
    <source>
        <dbReference type="ARBA" id="ARBA00004123"/>
    </source>
</evidence>
<feature type="region of interest" description="Disordered" evidence="4">
    <location>
        <begin position="140"/>
        <end position="198"/>
    </location>
</feature>
<feature type="compositionally biased region" description="Basic residues" evidence="4">
    <location>
        <begin position="86"/>
        <end position="97"/>
    </location>
</feature>